<dbReference type="Gene3D" id="1.20.920.20">
    <property type="match status" value="1"/>
</dbReference>
<proteinExistence type="predicted"/>
<protein>
    <recommendedName>
        <fullName evidence="7">Dynein heavy chain linker domain-containing protein</fullName>
    </recommendedName>
</protein>
<sequence>MPKMISNPVALPVQCKMVEQQNMDLPACVDMQDHLHFGAPPKLRPRTAGASRSSLATHSLDYSATSTSTSGSFTSAPERLATSVNALKESSSLMLRQRLQSPRPGSAAPQQTPRAPGATGSSDRKGVFMKPPMRPKSANAASRQVSRHRMQLVQAPSTSNQQEDLDEELEAFLTAGKEHVVRPGTSAVVGLGKRPFSAAAALSTARSSLLETSHQPGGVQRNFAAKRAASGLKRPHSAAASTRYQPFRALEKSSASLTSCVSLVSRSTKATRSFSAVSGQSRDDRLLASTRENIDDTFVYAVPRHYLERGLPYDPYDIVPVTHETLFGGGSINQLQDAHWDYYTISRGGYTFHLKSDDFQSTFLSLSDWETQKTQFTKLRSLSTFSRFRYRKVFMSWRQWVRGGKREAARESLIADCYFSYPILLSGMQEVRWELSRLQKLLLMWDFDGETYTLERFTAANTQFLKTRTSELRRITTRIQTILTGVCRVFLEDMAPLHAGFPGHEFALSARKSSNFHLLESYVQCEQGLASAHQQFIRHKHFQSMRLPTAEAMEARNSLVLATLSQPGHSHRKEKSTRPSSAQPDELEDIRWTMASIKRRKCKQLTKFMTLVDFLLLDTYARVVKQSLDLFHDFVLRGANAATIKRLTDHEDFVTAMHQILSSSQTAGEGSVGPSSTSQPRHSSLNHSPLTKQQIKAFLHAAWEGKLRAVTSSSVDTEATTSSMSVASMENKLEALFFHGLSNYAGANSETFSVDDLFFVAENALLQLLVLPPFTTINTPIFTTTDTEIDASRVLTEPSMVEQDVLSIPCLGPQPLFALDVATTATIEKRARQRYEICFKPDKLMRVLQRIIIGFTEAFREVPPMLSSPELRSVLDFADDIRALNLHATFDSSRPATVESSRRSALCPAHQLEEARSESEGSDGGERSRCPANRLLERMEEEAHFCSARDDIQDLVRSALNGAADLAASYCKVLELRQQNESVNFDLKARLFRRNEYTLEAMESDANRFIKQLNALETLRMSVNVEFLHFDMHQLQAVLLPSPARCLDAMRELLPRLAREKCDEFLRYINFSSSKIEKPITQNLDSFTTYLLNLREVYDEILDKELDLSFLQDFFGLLDKLKFAAPMDTIKAFELCEPEFQALKSHVQEAYANRDADLLSYMPLLVENLAKLARRVSSLQSAASDQTIAAQSNTCQQARDSAVKLYGEAQEMQEEAARLVRIQLVFEEASGGLRPQSKSFEDLSTLAAELKLKSELWEAVCEADEHLNNCSTDTIRAVDLDKMGEVAGHVDVVVEKIRQCATQVAGGFELERLEKLQATLHGLAPVIRDLRNPHLAERHWTKLEHKMQCSLMPILTENTENVEKEEESAAVDATSSTRLDIHVQQLLEVNAVAHSTAIRHVSEEASAEAAIAGSFMSVVRTWEAQEIPVEARKDRDGRDVYCVGDCVELVSLIEESQVLLRVMDLSTYALVVQERLPKMLNDLSHTKESLELLQVCQRKWDFTQRLVSIDFARTFPEQAKQLQKHDTAWRSLTHALFNRSLCLPFGVNADHRQTLQVILEGFEGAAKTLADHLEIKRQVFPAFFQLSDLELATLLTRCRDVGAIPSFLYQCFDNVGRIVFGVRDGFQDILQVTSRVHGEAETIPMGKNLKARGPVEQWLAAVEKRLAEQLRRSTKQMVEMLARYERSEPAPTLDLTHFSLQSILLADRIVRCGIVGLGLQDFLSSSGPGRFDRIASDLSAHSSRVMNQLLPASGSLKLGPALLSPREMMLRSGLQLQMIQFRDAFASHVASKQTNPASAWTPGGVAVDWEYQLKYRMDDATTVGHECHVEMNTLNIPYGFNYLSPHDDVVVTPSSLRSLFSLFARIRHAQGCTLTGPSESGKRTLSLQVSSILGRRNFSATLTSYTHATRLLIGALYAGGTFCASLQLAGSIRSNAPLIKALATTLASIEHAVLTKNPIVGLHRSTITFVPGTAMLVVVPGRFVADSEEFRIWTEPLSRFAVVQGDQKYIVEALLLSRSFVEPRGVAKQLLLVWEQARCTFSLVSDAASKSHGNPFTFAALKSVISAAASHLDERSLPTAESIKLYQQTLLRDAMLKYFSVRMDSEQLKALQNILDNELATPDDKLGIADGNMAAQTGVPPELLECITLATHELHFVPRRVMLDSISSLATALTFSVSAVLVGPPGVGKTTTYQVLAKAFELCFQRRDQSGNAPSRESDSQAASKPPPTAPSALAKRSNSYLTTKADKIPAAIVAVQVVLPMALTVSQLYGGVSLDGHGRVPSILGQLIRKAQELYVPKTVTAGAAESPSKTQSLLDLANQVWVVFDDALDLRWLEGLLAVLSAPRSITSPLLAFEDGEFMTLPPNLRFVFEVLQLGDATPRFLHVNAVLHLNADAKEDAKTTYRRTKPVDSAAKMDIATAYLHRYLIVQRERVSKQSEVSKSQSRSATDTFNTLEKWLIKSSILAELASILDAVTVHLTPLQRVTNLTYLLQSLISSASTLPGPTRRTDIETFMQFAEELSSGQIRVEMALIYSFMWGFAACTGGFPVVQRQVSDVLRREFEHLTPAWLGCGPDVNLFETLLDLQGQRFVSVVSVSGRTALPPQVSNNSSISALFVPTTSSLVVHAAINEGLRSGRGVLLLSGDNARRTTLARNFLGQLDVIKSIIAAGGVTELIRSHQAVDEDDTKARKPVLSKTMEAATLASVKRLRLRHISLVTWMALRLQKDDDGSLQASRSTSDASISTTSDNKSIASVVEAEEGVPLAITPSTDLSKTALVRQLDRGDVIPFFFSMPRSNASSSNGEAAVELANCLERMLQRERTGIFEPPPGKTALLILDDLHLATPAENSTSQTPLYPSVYAYLRSVQEHGKVYRGASCQPISVENLTMFGSMHVDFFQPAGCTKLDREKSLRKLTSQFFPVLAPSCELEELHHVFGLILHAHWGLGSSANSSTATLPTAVRYALPLVIAATTVIWDRLRATYKYHLQDLARVYEGLAGVSPSMLADVETLLRLWTHECSRTLREPSMGLCSSRQDGDVVGEISRMRTQISQVTQRRASARASRLSVGAGASLSFAVGAKRQSLQATQSSSDDSASPTTLLALFAARSSASPSRTSRPSQQYNSLQEQQHRAAMMGGLWAFVPASVYYDGHVAGEESTAASDPSERVFRRSSASFMLHKSLESSSTGRATRVYAEISFEDDTEAVSTASVQPYFRDLRTFSATTMTLRPTTATSSLPRDVPPVPFKLAQTVVRIDRVLARPAARLLLIDSDGSAADTLLRFATVSRMSELRDPNQADNAIFTLSGLADDPNVGTSVHVCLAMRWKRLLLELYERVGVAGHEATLVVKRLDLLSPAMINQIQTLMTTGEVPGALTLEEQVHLATRVIDERLLALKTKHAAQVAQIRAQVESTRDQALAILHQKQRESPTIPLLDAFQLVETRYQRELRSKLSRVDLRWQQDTDDLRRQREVESESVAATVMALTRPLGVTSGKWASAVARMCSKLRVVLIVDKQHQRRVRAAGANVFAICDVVSVPSLDRESLRTLVYGHFHAQVQQLLETQRKPELVDLLHQMQRSLWSLVCMATDMHLAVVNVCSTEGGEPPPSSRPFAMATFFAKLVVENYKREEAARARASWFLDLSNRLDRDLGALRSSDVLLSEQLTTIDQQLVHHEARLVEQKEDAERIRHIMQRFQTAADEQIQVTNEAQEVAQRGLREPMACLEEANRALLLVDRRHIVEIKSFVSPPPMVHMVLGAVCVLFQLEPFWESARRLLLGDANVVQTLLQFNKDAVSAGTLTKLEAEYLSDERFCHEEVERQSVAAASMVGWVVAIHQYATARHQVQPTLDKLEKAQSRLQLIMNEFQVSKQRVLEADEAWQSTQAAIDAAISRKEALSGEISSLDVRCDSGGQAMEALTEDRKLQHQAASASSMRRGFSLATWNALLSAGALAYACELSFSPHRECAFQAWEAAYASYGGLTPGCPPTSTCCTFTPTIAVVLKATAALDEEPPAGVRDPDTPLTALLSGDYPENGCVETEDALKLVTGAGGLGFSRRRLWDAAFLSLIAATSTLPVVMITRFSPEVEELLVDCARRVWHWQQLHMVYARAPDFDEVFRVAASMGHQLLVLDVEPVDAEPRHDEKHGRFLHAALAWQTTCINGVENLVIAQKSSNADSSEDEYKISTDNSTSIDTIALHAGFRLILTSNADRSAFGEVLDMMPTMDAHLHPRDVADVLLDKIWSNATPKPTNDSNVPASIGPFTLKSALKEHGRLVQKYQVSHAQLTKLLEAAAVASHFPLAQTKALRDRLSSIHEARQVLRDKRREIQEQLRLVKRQCTPLARMGAAVFNAFNATVSGFGPNESPPLMLQVFLPLLMDALTPSSPITMSGTPGTTPAPSTPLLKDTKRPSSSNRLSILARGASSFSLSGSSRRQLNSFGVPADVLTKLVTRIVPLVSPASPRGDWYRFLLQVIITMEEMQSPAQNSTPTAVQEAPQAGSLSVGTILLRSKLRSVSRGNEISSSLTAEVCKAVSVSSTRPDLQRRVVTTIFNGCKLEDAPSGVEDVDEMLRVALPGTSSRSERLAVSLVLFPELVQHICDRVLAGYGVPLNFHRRGSGVTTNTPVEVDATALLEGLWLRATRALPEKTAAVVLARHAFHSFGFARRVFFQGLEGSAALQVRVLKMLVERNFRAEETARSSDVVEPITPLEQLYVLPQSVHPAGHQVEAQQLLLMAKDFKQIAQMEKTQLEALEEVPLAVVNMKGSAGAPEDWEALFQILHRSSRRTSCTALQRHNSMNLGLTIAGEALVKRVSIESSESSVKDSIVSVIPTGGAAPKPPPLVRSGTARRSSTQSMVSRLSAIDTMAPTYPRLVAAVDDIRALPVHLRSNIVCFRDEYEQEAGASSGGLSRASLTKCLQSTVLRLTMYPSVQTLRALVQPAEDDITATRAPLSYFWQVLSGLVLFHATLGFRAHVLRAVYPGALPPPHHPGGVGGVFQYSDDNFLTAVNQYLTTILDKKQHHAQQSRRAGRNCEYNSVLERRIYQQVVLSAYTRLAAGHQEVEFLRRLWSECLQLVSWNESSVESGVKSGALPTFRGRSRPMTSFRDQQRGDSMQASSKSLIKGPSSVSVVKSSLTLGFLAFPSENLREENLSMAQWLELVWNYSTSIDHLMDTKLQTLLLGYQQSINRRGSLEDTSRDLVAASGGIEMVNRPPPSWMSAFGWTNRNHVVLLGDSAELTASIPVRDAINLLQAIIAQALPRHFDMERWSKVTDAVEAERPTSLEVDTLGLNQTMKTLATVYNQHVDTCSLAMERVLAKLLDLEDPDHTDHVVGDALLEGGDEDDNVDDDELQYPRHLNKDGEIFLLGDVEDDGVRAQVVAILRNEVPSSLFGGTSVDAPIPPSWSLHDTLQHYQDWHHFLTESQPQDSSVSPRFWLPGILAAGLPVPHVLDVARLQFCSAESESSHSQSSMQFTLRLLSRTPNSDGQEDEDSESPAAPLPVDTFAILDGLVLLGASWNAESQALDQLSGNSALHQRVELICSLSRGGEIRQPAQVTRVPLLASQNGALLLECPLAVDPTRPTNLATPFLIPMGSNYP</sequence>
<dbReference type="Gene3D" id="3.40.50.300">
    <property type="entry name" value="P-loop containing nucleotide triphosphate hydrolases"/>
    <property type="match status" value="3"/>
</dbReference>
<dbReference type="Pfam" id="PF12777">
    <property type="entry name" value="MT"/>
    <property type="match status" value="1"/>
</dbReference>
<dbReference type="EMBL" id="QXGD01000423">
    <property type="protein sequence ID" value="KAE9240144.1"/>
    <property type="molecule type" value="Genomic_DNA"/>
</dbReference>
<dbReference type="Pfam" id="PF08393">
    <property type="entry name" value="DHC_N2"/>
    <property type="match status" value="1"/>
</dbReference>
<evidence type="ECO:0000313" key="6">
    <source>
        <dbReference type="Proteomes" id="UP000440367"/>
    </source>
</evidence>
<dbReference type="InterPro" id="IPR042228">
    <property type="entry name" value="Dynein_linker_3"/>
</dbReference>
<evidence type="ECO:0000256" key="1">
    <source>
        <dbReference type="SAM" id="MobiDB-lite"/>
    </source>
</evidence>
<organism evidence="5 6">
    <name type="scientific">Phytophthora fragariae</name>
    <dbReference type="NCBI Taxonomy" id="53985"/>
    <lineage>
        <taxon>Eukaryota</taxon>
        <taxon>Sar</taxon>
        <taxon>Stramenopiles</taxon>
        <taxon>Oomycota</taxon>
        <taxon>Peronosporomycetes</taxon>
        <taxon>Peronosporales</taxon>
        <taxon>Peronosporaceae</taxon>
        <taxon>Phytophthora</taxon>
    </lineage>
</organism>
<name>A0A6A3ZRX6_9STRA</name>
<feature type="domain" description="Dynein heavy chain coiled coil stalk" evidence="4">
    <location>
        <begin position="3704"/>
        <end position="3889"/>
    </location>
</feature>
<feature type="compositionally biased region" description="Polar residues" evidence="1">
    <location>
        <begin position="5094"/>
        <end position="5113"/>
    </location>
</feature>
<dbReference type="Gene3D" id="1.20.58.1120">
    <property type="match status" value="1"/>
</dbReference>
<dbReference type="GO" id="GO:0005524">
    <property type="term" value="F:ATP binding"/>
    <property type="evidence" value="ECO:0007669"/>
    <property type="project" value="InterPro"/>
</dbReference>
<dbReference type="Proteomes" id="UP000440367">
    <property type="component" value="Unassembled WGS sequence"/>
</dbReference>
<evidence type="ECO:0000313" key="5">
    <source>
        <dbReference type="EMBL" id="KAE9240144.1"/>
    </source>
</evidence>
<reference evidence="5 6" key="1">
    <citation type="submission" date="2018-08" db="EMBL/GenBank/DDBJ databases">
        <title>Genomic investigation of the strawberry pathogen Phytophthora fragariae indicates pathogenicity is determined by transcriptional variation in three key races.</title>
        <authorList>
            <person name="Adams T.M."/>
            <person name="Armitage A.D."/>
            <person name="Sobczyk M.K."/>
            <person name="Bates H.J."/>
            <person name="Dunwell J.M."/>
            <person name="Nellist C.F."/>
            <person name="Harrison R.J."/>
        </authorList>
    </citation>
    <scope>NUCLEOTIDE SEQUENCE [LARGE SCALE GENOMIC DNA]</scope>
    <source>
        <strain evidence="5 6">BC-1</strain>
    </source>
</reference>
<dbReference type="InterPro" id="IPR013602">
    <property type="entry name" value="Dynein_heavy_linker"/>
</dbReference>
<feature type="region of interest" description="Disordered" evidence="1">
    <location>
        <begin position="2209"/>
        <end position="2237"/>
    </location>
</feature>
<dbReference type="Gene3D" id="1.20.140.100">
    <property type="entry name" value="Dynein heavy chain, N-terminal domain 2"/>
    <property type="match status" value="1"/>
</dbReference>
<dbReference type="PANTHER" id="PTHR46454">
    <property type="entry name" value="DYNEIN AXONEMAL HEAVY CHAIN 7-RELATED"/>
    <property type="match status" value="1"/>
</dbReference>
<feature type="compositionally biased region" description="Basic and acidic residues" evidence="1">
    <location>
        <begin position="911"/>
        <end position="929"/>
    </location>
</feature>
<feature type="compositionally biased region" description="Low complexity" evidence="1">
    <location>
        <begin position="3106"/>
        <end position="3118"/>
    </location>
</feature>
<feature type="region of interest" description="Disordered" evidence="1">
    <location>
        <begin position="3106"/>
        <end position="3127"/>
    </location>
</feature>
<dbReference type="Gene3D" id="3.20.180.20">
    <property type="entry name" value="Dynein heavy chain, N-terminal domain 2"/>
    <property type="match status" value="1"/>
</dbReference>
<dbReference type="Gene3D" id="1.20.920.30">
    <property type="match status" value="1"/>
</dbReference>
<feature type="region of interest" description="Disordered" evidence="1">
    <location>
        <begin position="4380"/>
        <end position="4405"/>
    </location>
</feature>
<dbReference type="InterPro" id="IPR027417">
    <property type="entry name" value="P-loop_NTPase"/>
</dbReference>
<dbReference type="SUPFAM" id="SSF52540">
    <property type="entry name" value="P-loop containing nucleoside triphosphate hydrolases"/>
    <property type="match status" value="2"/>
</dbReference>
<feature type="region of interest" description="Disordered" evidence="1">
    <location>
        <begin position="564"/>
        <end position="585"/>
    </location>
</feature>
<feature type="compositionally biased region" description="Low complexity" evidence="1">
    <location>
        <begin position="4384"/>
        <end position="4396"/>
    </location>
</feature>
<evidence type="ECO:0000259" key="2">
    <source>
        <dbReference type="Pfam" id="PF08393"/>
    </source>
</evidence>
<dbReference type="PANTHER" id="PTHR46454:SF17">
    <property type="entry name" value="DYNEIN HEAVY CHAIN LINKER DOMAIN-CONTAINING PROTEIN"/>
    <property type="match status" value="1"/>
</dbReference>
<evidence type="ECO:0008006" key="7">
    <source>
        <dbReference type="Google" id="ProtNLM"/>
    </source>
</evidence>
<dbReference type="InterPro" id="IPR035699">
    <property type="entry name" value="AAA_6"/>
</dbReference>
<feature type="region of interest" description="Disordered" evidence="1">
    <location>
        <begin position="99"/>
        <end position="145"/>
    </location>
</feature>
<evidence type="ECO:0000259" key="4">
    <source>
        <dbReference type="Pfam" id="PF12777"/>
    </source>
</evidence>
<dbReference type="InterPro" id="IPR042222">
    <property type="entry name" value="Dynein_2_N"/>
</dbReference>
<accession>A0A6A3ZRX6</accession>
<feature type="region of interest" description="Disordered" evidence="1">
    <location>
        <begin position="909"/>
        <end position="929"/>
    </location>
</feature>
<feature type="region of interest" description="Disordered" evidence="1">
    <location>
        <begin position="664"/>
        <end position="687"/>
    </location>
</feature>
<feature type="domain" description="Dynein heavy chain linker" evidence="2">
    <location>
        <begin position="1244"/>
        <end position="1676"/>
    </location>
</feature>
<comment type="caution">
    <text evidence="5">The sequence shown here is derived from an EMBL/GenBank/DDBJ whole genome shotgun (WGS) entry which is preliminary data.</text>
</comment>
<dbReference type="Pfam" id="PF12774">
    <property type="entry name" value="AAA_6"/>
    <property type="match status" value="1"/>
</dbReference>
<evidence type="ECO:0000259" key="3">
    <source>
        <dbReference type="Pfam" id="PF12774"/>
    </source>
</evidence>
<feature type="compositionally biased region" description="Low complexity" evidence="1">
    <location>
        <begin position="2734"/>
        <end position="2748"/>
    </location>
</feature>
<gene>
    <name evidence="5" type="ORF">PF002_g9919</name>
</gene>
<feature type="region of interest" description="Disordered" evidence="1">
    <location>
        <begin position="5080"/>
        <end position="5113"/>
    </location>
</feature>
<dbReference type="InterPro" id="IPR024743">
    <property type="entry name" value="Dynein_HC_stalk"/>
</dbReference>
<feature type="domain" description="Dynein heavy chain hydrolytic ATP-binding dynein motor region" evidence="3">
    <location>
        <begin position="1838"/>
        <end position="2190"/>
    </location>
</feature>
<feature type="region of interest" description="Disordered" evidence="1">
    <location>
        <begin position="2730"/>
        <end position="2750"/>
    </location>
</feature>